<keyword evidence="6 10" id="KW-0342">GTP-binding</keyword>
<dbReference type="Gene3D" id="3.90.1860.10">
    <property type="entry name" value="tRNA-splicing ligase RtcB"/>
    <property type="match status" value="1"/>
</dbReference>
<dbReference type="GO" id="GO:0042245">
    <property type="term" value="P:RNA repair"/>
    <property type="evidence" value="ECO:0007669"/>
    <property type="project" value="UniProtKB-KW"/>
</dbReference>
<dbReference type="GO" id="GO:0006396">
    <property type="term" value="P:RNA processing"/>
    <property type="evidence" value="ECO:0007669"/>
    <property type="project" value="InterPro"/>
</dbReference>
<dbReference type="GO" id="GO:0006281">
    <property type="term" value="P:DNA repair"/>
    <property type="evidence" value="ECO:0007669"/>
    <property type="project" value="TreeGrafter"/>
</dbReference>
<feature type="active site" description="GMP-histidine intermediate" evidence="9">
    <location>
        <position position="339"/>
    </location>
</feature>
<evidence type="ECO:0000256" key="10">
    <source>
        <dbReference type="PIRSR" id="PIRSR601233-2"/>
    </source>
</evidence>
<gene>
    <name evidence="12" type="ORF">C9J27_04520</name>
</gene>
<evidence type="ECO:0000256" key="4">
    <source>
        <dbReference type="ARBA" id="ARBA00022741"/>
    </source>
</evidence>
<evidence type="ECO:0000256" key="11">
    <source>
        <dbReference type="PIRSR" id="PIRSR601233-3"/>
    </source>
</evidence>
<dbReference type="InterPro" id="IPR001233">
    <property type="entry name" value="RtcB"/>
</dbReference>
<dbReference type="Proteomes" id="UP000241426">
    <property type="component" value="Unassembled WGS sequence"/>
</dbReference>
<evidence type="ECO:0000313" key="13">
    <source>
        <dbReference type="Proteomes" id="UP000241426"/>
    </source>
</evidence>
<evidence type="ECO:0000256" key="9">
    <source>
        <dbReference type="PIRSR" id="PIRSR601233-1"/>
    </source>
</evidence>
<feature type="binding site" evidence="10">
    <location>
        <begin position="172"/>
        <end position="176"/>
    </location>
    <ligand>
        <name>GMP</name>
        <dbReference type="ChEBI" id="CHEBI:58115"/>
    </ligand>
</feature>
<keyword evidence="3 11" id="KW-0479">Metal-binding</keyword>
<feature type="binding site" evidence="11">
    <location>
        <position position="173"/>
    </location>
    <ligand>
        <name>Mn(2+)</name>
        <dbReference type="ChEBI" id="CHEBI:29035"/>
        <label>1</label>
    </ligand>
</feature>
<dbReference type="InterPro" id="IPR036025">
    <property type="entry name" value="RtcB-like_sf"/>
</dbReference>
<dbReference type="PANTHER" id="PTHR43749:SF2">
    <property type="entry name" value="RNA-SPLICING LIGASE RTCB"/>
    <property type="match status" value="1"/>
</dbReference>
<proteinExistence type="predicted"/>
<feature type="binding site" evidence="11">
    <location>
        <position position="190"/>
    </location>
    <ligand>
        <name>Mn(2+)</name>
        <dbReference type="ChEBI" id="CHEBI:29035"/>
        <label>2</label>
    </ligand>
</feature>
<feature type="binding site" evidence="10">
    <location>
        <position position="409"/>
    </location>
    <ligand>
        <name>GMP</name>
        <dbReference type="ChEBI" id="CHEBI:58115"/>
    </ligand>
</feature>
<reference evidence="12 13" key="1">
    <citation type="submission" date="2018-01" db="EMBL/GenBank/DDBJ databases">
        <title>Whole genome sequencing of Histamine producing bacteria.</title>
        <authorList>
            <person name="Butler K."/>
        </authorList>
    </citation>
    <scope>NUCLEOTIDE SEQUENCE [LARGE SCALE GENOMIC DNA]</scope>
    <source>
        <strain evidence="12 13">FS-7.2</strain>
    </source>
</reference>
<feature type="binding site" evidence="10">
    <location>
        <begin position="315"/>
        <end position="318"/>
    </location>
    <ligand>
        <name>GMP</name>
        <dbReference type="ChEBI" id="CHEBI:58115"/>
    </ligand>
</feature>
<keyword evidence="2 12" id="KW-0436">Ligase</keyword>
<accession>A0A2T3KL01</accession>
<sequence>MSEQPYDRYATKNAPIIAWTKGVEFENKALEQLKAVAALPFIFKHIAVMPDIHPGAGCTVGTVIATKGAVIPNIIGTDIGCGVIAALTNMTKSDIDFDLTALRKQIERSIPCGRDDNDGQFYETKFKEGCLPATHMERWEKLSQRYDKITQKHPKARVYTPELQIGSLGCGNHHVELSLDELGRVWIVIHSGSRGVGGKIGNYFIKKAKQEMERYFISEFIASADHSYLVEGTELFRDYLEAVSFGQDFAKENREAMLDAVIEAIKTVDEGIALTDTVINCHHNYVTYENHFKSNVLVARKGAICARKGMLGVIPGSMGDSTFIVEGLGNKKSYNSCSHGAGRKMSRTEAFNTFTVEEHRLRMAGIEATIDESVLDETPAAYKNIEAVMAAQESLVKPIHTLKQFLNVKGK</sequence>
<evidence type="ECO:0000256" key="3">
    <source>
        <dbReference type="ARBA" id="ARBA00022723"/>
    </source>
</evidence>
<keyword evidence="5" id="KW-0692">RNA repair</keyword>
<dbReference type="GO" id="GO:0005525">
    <property type="term" value="F:GTP binding"/>
    <property type="evidence" value="ECO:0007669"/>
    <property type="project" value="UniProtKB-KW"/>
</dbReference>
<dbReference type="EMBL" id="PYNF01000003">
    <property type="protein sequence ID" value="PSV00398.1"/>
    <property type="molecule type" value="Genomic_DNA"/>
</dbReference>
<dbReference type="RefSeq" id="WP_107289028.1">
    <property type="nucleotide sequence ID" value="NZ_PYNF01000003.1"/>
</dbReference>
<dbReference type="PANTHER" id="PTHR43749">
    <property type="entry name" value="RNA-SPLICING LIGASE RTCB"/>
    <property type="match status" value="1"/>
</dbReference>
<feature type="binding site" evidence="10">
    <location>
        <begin position="283"/>
        <end position="284"/>
    </location>
    <ligand>
        <name>GMP</name>
        <dbReference type="ChEBI" id="CHEBI:58115"/>
    </ligand>
</feature>
<dbReference type="EC" id="6.5.1.8" evidence="1"/>
<keyword evidence="7 11" id="KW-0464">Manganese</keyword>
<keyword evidence="4 10" id="KW-0547">Nucleotide-binding</keyword>
<dbReference type="GO" id="GO:0030145">
    <property type="term" value="F:manganese ion binding"/>
    <property type="evidence" value="ECO:0007669"/>
    <property type="project" value="TreeGrafter"/>
</dbReference>
<dbReference type="GO" id="GO:0170057">
    <property type="term" value="F:RNA ligase (GTP) activity"/>
    <property type="evidence" value="ECO:0007669"/>
    <property type="project" value="UniProtKB-EC"/>
</dbReference>
<dbReference type="GO" id="GO:0003909">
    <property type="term" value="F:DNA ligase activity"/>
    <property type="evidence" value="ECO:0007669"/>
    <property type="project" value="TreeGrafter"/>
</dbReference>
<comment type="cofactor">
    <cofactor evidence="11">
        <name>Mn(2+)</name>
        <dbReference type="ChEBI" id="CHEBI:29035"/>
    </cofactor>
    <text evidence="11">Binds 2 manganese ions per subunit.</text>
</comment>
<comment type="catalytic activity">
    <reaction evidence="8">
        <text>a 3'-end 3'-phospho-ribonucleotide-RNA + a 5'-end dephospho-ribonucleoside-RNA + GTP = a ribonucleotidyl-ribonucleotide-RNA + GMP + diphosphate</text>
        <dbReference type="Rhea" id="RHEA:68076"/>
        <dbReference type="Rhea" id="RHEA-COMP:10463"/>
        <dbReference type="Rhea" id="RHEA-COMP:13936"/>
        <dbReference type="Rhea" id="RHEA-COMP:17355"/>
        <dbReference type="ChEBI" id="CHEBI:33019"/>
        <dbReference type="ChEBI" id="CHEBI:37565"/>
        <dbReference type="ChEBI" id="CHEBI:58115"/>
        <dbReference type="ChEBI" id="CHEBI:83062"/>
        <dbReference type="ChEBI" id="CHEBI:138284"/>
        <dbReference type="ChEBI" id="CHEBI:173118"/>
        <dbReference type="EC" id="6.5.1.8"/>
    </reaction>
</comment>
<evidence type="ECO:0000256" key="8">
    <source>
        <dbReference type="ARBA" id="ARBA00047746"/>
    </source>
</evidence>
<feature type="binding site" evidence="11">
    <location>
        <position position="283"/>
    </location>
    <ligand>
        <name>Mn(2+)</name>
        <dbReference type="ChEBI" id="CHEBI:29035"/>
        <label>2</label>
    </ligand>
</feature>
<dbReference type="AlphaFoldDB" id="A0A2T3KL01"/>
<evidence type="ECO:0000256" key="6">
    <source>
        <dbReference type="ARBA" id="ARBA00023134"/>
    </source>
</evidence>
<protein>
    <recommendedName>
        <fullName evidence="1">3'-phosphate/5'-hydroxy nucleic acid ligase</fullName>
        <ecNumber evidence="1">6.5.1.8</ecNumber>
    </recommendedName>
</protein>
<evidence type="ECO:0000256" key="2">
    <source>
        <dbReference type="ARBA" id="ARBA00022598"/>
    </source>
</evidence>
<feature type="binding site" evidence="10">
    <location>
        <begin position="339"/>
        <end position="342"/>
    </location>
    <ligand>
        <name>GMP</name>
        <dbReference type="ChEBI" id="CHEBI:58115"/>
    </ligand>
</feature>
<organism evidence="12 13">
    <name type="scientific">Photobacterium kishitanii</name>
    <dbReference type="NCBI Taxonomy" id="318456"/>
    <lineage>
        <taxon>Bacteria</taxon>
        <taxon>Pseudomonadati</taxon>
        <taxon>Pseudomonadota</taxon>
        <taxon>Gammaproteobacteria</taxon>
        <taxon>Vibrionales</taxon>
        <taxon>Vibrionaceae</taxon>
        <taxon>Photobacterium</taxon>
    </lineage>
</organism>
<dbReference type="SUPFAM" id="SSF103365">
    <property type="entry name" value="Hypothetical protein PH1602"/>
    <property type="match status" value="1"/>
</dbReference>
<evidence type="ECO:0000313" key="12">
    <source>
        <dbReference type="EMBL" id="PSV00398.1"/>
    </source>
</evidence>
<name>A0A2T3KL01_9GAMM</name>
<dbReference type="Pfam" id="PF01139">
    <property type="entry name" value="RtcB"/>
    <property type="match status" value="1"/>
</dbReference>
<evidence type="ECO:0000256" key="1">
    <source>
        <dbReference type="ARBA" id="ARBA00012726"/>
    </source>
</evidence>
<feature type="binding site" evidence="11">
    <location>
        <position position="78"/>
    </location>
    <ligand>
        <name>Mn(2+)</name>
        <dbReference type="ChEBI" id="CHEBI:29035"/>
        <label>1</label>
    </ligand>
</feature>
<comment type="caution">
    <text evidence="12">The sequence shown here is derived from an EMBL/GenBank/DDBJ whole genome shotgun (WGS) entry which is preliminary data.</text>
</comment>
<dbReference type="InterPro" id="IPR052915">
    <property type="entry name" value="RtcB-like"/>
</dbReference>
<evidence type="ECO:0000256" key="5">
    <source>
        <dbReference type="ARBA" id="ARBA00022800"/>
    </source>
</evidence>
<evidence type="ECO:0000256" key="7">
    <source>
        <dbReference type="ARBA" id="ARBA00023211"/>
    </source>
</evidence>